<sequence>MAIRVALSHKTHYSYDRLATLGPQVIRLRPAPHCRTPIVSYSLKITPADHFLNWQQDPQSNYLARLVLNEPTREFGLDIDLVVDLAPINPFDFFLEDYAEEFPFKYSKGAQKELRPYFAKMPMRSRMKELVESIEQTGKMRTIDFLAHVNQKINGMLGYTLRMDPGIFTPERTLKEGKGSCRDMAWLMVNVFRRLGLAARFVSGYSIQLVADEKPVDPNAPAGVEQDICDLHAWCEVYLPGAGWVGLDATSGLFCGEGHIPLAASANANEAAPITGGISKCKSEFNVSMSVTRIHEDPRVTKPYTEGQWDAILALGDRVDKRLQDGDVRLSMGGEPTFVSNYDQEGEEWNTGAVGPTKKPLSEKLIRRLRARFGPKGLLHYGQGKWYPGEPLPRWELGLYWRKDGVGMWENEKYLADETKDYGYTHEDAKELVSEITRQLGVEHKYINTAYEDPVKYSLRERELPINVDPLDSRLEDPQEREQLLKVFSRGLNTPVGYVLPVERAYHHDGPTWHSGIWALRGKRLYLSPGDSPLGLRLPLESLPWVKDDEYPYIHPSDPSATWHPRLPGRRAIIVPQQREKDQSLREAEKAAEEERKAADSFEEIFEEERQNTVPQLGESAPWVIRTALCVECRKGKLYVFLPPVSKIEDYIDLIEAIEHAATIVDKPVLIEGYTPPHDPRVEYMKITPDPGVMEVNIQPAYAWREMVKNTEIIYEEARNLNLGTDKYQLDGRHTGTGGGNHIVVGGSTPANSPFLRRPDLLKSLIGFWMNHPSLSYLFSGLFIGPTSQAPRVDEGRPDAAYEMDIAFRQVPRRDEGSIPPWLVDRIFRHLLTDLTGNTHRAEFCIDKMFSPDSATGRLGLVEFRGFEMPPHARMSLTQQLLLRALIVHFWETPYEAPLTRWLTQLHDRFLLPHYVQENFELVINKLHDAGFPFQLDWFTTHFEFRFPIIGTVTYDNVTIELRQAIEPWLVLGEEAGGGGTARYVDSSIERLQVKVTGLNEHANAIAVNGIELPLSPTNQPGVFVAGVRYRAWQPPSCLHPTIPVHAPLVFDLIDRLNSRAIGGCTYFVSHPGGRSHEIFPVNALEAETRRAERFISFGHTPGAFQMRRIQRSTEMPVTLDLRRQ</sequence>
<dbReference type="EMBL" id="JACHVC010000012">
    <property type="protein sequence ID" value="MBC2606608.1"/>
    <property type="molecule type" value="Genomic_DNA"/>
</dbReference>
<accession>A0A7X1B6I9</accession>
<organism evidence="3 4">
    <name type="scientific">Pelagicoccus albus</name>
    <dbReference type="NCBI Taxonomy" id="415222"/>
    <lineage>
        <taxon>Bacteria</taxon>
        <taxon>Pseudomonadati</taxon>
        <taxon>Verrucomicrobiota</taxon>
        <taxon>Opitutia</taxon>
        <taxon>Puniceicoccales</taxon>
        <taxon>Pelagicoccaceae</taxon>
        <taxon>Pelagicoccus</taxon>
    </lineage>
</organism>
<dbReference type="Pfam" id="PF09899">
    <property type="entry name" value="DUF2126"/>
    <property type="match status" value="1"/>
</dbReference>
<name>A0A7X1B6I9_9BACT</name>
<dbReference type="Gene3D" id="3.10.620.30">
    <property type="match status" value="1"/>
</dbReference>
<dbReference type="InterPro" id="IPR018667">
    <property type="entry name" value="DUF2126"/>
</dbReference>
<dbReference type="PANTHER" id="PTHR33490:SF1">
    <property type="entry name" value="SLL1233 PROTEIN"/>
    <property type="match status" value="1"/>
</dbReference>
<gene>
    <name evidence="3" type="ORF">H5P27_11200</name>
</gene>
<dbReference type="InterPro" id="IPR002931">
    <property type="entry name" value="Transglutaminase-like"/>
</dbReference>
<evidence type="ECO:0000256" key="1">
    <source>
        <dbReference type="SAM" id="MobiDB-lite"/>
    </source>
</evidence>
<dbReference type="PANTHER" id="PTHR33490">
    <property type="entry name" value="BLR5614 PROTEIN-RELATED"/>
    <property type="match status" value="1"/>
</dbReference>
<proteinExistence type="predicted"/>
<dbReference type="Pfam" id="PF08379">
    <property type="entry name" value="Bact_transglu_N"/>
    <property type="match status" value="1"/>
</dbReference>
<evidence type="ECO:0000313" key="4">
    <source>
        <dbReference type="Proteomes" id="UP000526501"/>
    </source>
</evidence>
<dbReference type="InterPro" id="IPR013589">
    <property type="entry name" value="Bac_transglu_N"/>
</dbReference>
<dbReference type="SMART" id="SM00460">
    <property type="entry name" value="TGc"/>
    <property type="match status" value="1"/>
</dbReference>
<comment type="caution">
    <text evidence="3">The sequence shown here is derived from an EMBL/GenBank/DDBJ whole genome shotgun (WGS) entry which is preliminary data.</text>
</comment>
<dbReference type="RefSeq" id="WP_185660477.1">
    <property type="nucleotide sequence ID" value="NZ_CAWPOO010000012.1"/>
</dbReference>
<dbReference type="Proteomes" id="UP000526501">
    <property type="component" value="Unassembled WGS sequence"/>
</dbReference>
<feature type="region of interest" description="Disordered" evidence="1">
    <location>
        <begin position="579"/>
        <end position="598"/>
    </location>
</feature>
<dbReference type="InterPro" id="IPR038765">
    <property type="entry name" value="Papain-like_cys_pep_sf"/>
</dbReference>
<dbReference type="Pfam" id="PF01841">
    <property type="entry name" value="Transglut_core"/>
    <property type="match status" value="1"/>
</dbReference>
<reference evidence="3 4" key="1">
    <citation type="submission" date="2020-07" db="EMBL/GenBank/DDBJ databases">
        <authorList>
            <person name="Feng X."/>
        </authorList>
    </citation>
    <scope>NUCLEOTIDE SEQUENCE [LARGE SCALE GENOMIC DNA]</scope>
    <source>
        <strain evidence="3 4">JCM23202</strain>
    </source>
</reference>
<dbReference type="SUPFAM" id="SSF54001">
    <property type="entry name" value="Cysteine proteinases"/>
    <property type="match status" value="1"/>
</dbReference>
<evidence type="ECO:0000259" key="2">
    <source>
        <dbReference type="SMART" id="SM00460"/>
    </source>
</evidence>
<dbReference type="AlphaFoldDB" id="A0A7X1B6I9"/>
<keyword evidence="4" id="KW-1185">Reference proteome</keyword>
<evidence type="ECO:0000313" key="3">
    <source>
        <dbReference type="EMBL" id="MBC2606608.1"/>
    </source>
</evidence>
<protein>
    <submittedName>
        <fullName evidence="3">Transglutaminase family protein</fullName>
    </submittedName>
</protein>
<feature type="domain" description="Transglutaminase-like" evidence="2">
    <location>
        <begin position="173"/>
        <end position="251"/>
    </location>
</feature>